<name>Q0A5C7_ALKEH</name>
<comment type="subcellular location">
    <subcellularLocation>
        <location evidence="1">Cell inner membrane</location>
    </subcellularLocation>
</comment>
<dbReference type="PANTHER" id="PTHR30606:SF10">
    <property type="entry name" value="PHOSPHATIDYLINOSITOL MANNOSIDE ACYLTRANSFERASE"/>
    <property type="match status" value="1"/>
</dbReference>
<evidence type="ECO:0000313" key="8">
    <source>
        <dbReference type="Proteomes" id="UP000001962"/>
    </source>
</evidence>
<dbReference type="GO" id="GO:0009247">
    <property type="term" value="P:glycolipid biosynthetic process"/>
    <property type="evidence" value="ECO:0007669"/>
    <property type="project" value="UniProtKB-ARBA"/>
</dbReference>
<gene>
    <name evidence="7" type="ordered locus">Mlg_2620</name>
</gene>
<dbReference type="GO" id="GO:0016746">
    <property type="term" value="F:acyltransferase activity"/>
    <property type="evidence" value="ECO:0007669"/>
    <property type="project" value="UniProtKB-KW"/>
</dbReference>
<dbReference type="eggNOG" id="COG1560">
    <property type="taxonomic scope" value="Bacteria"/>
</dbReference>
<organism evidence="7 8">
    <name type="scientific">Alkalilimnicola ehrlichii (strain ATCC BAA-1101 / DSM 17681 / MLHE-1)</name>
    <dbReference type="NCBI Taxonomy" id="187272"/>
    <lineage>
        <taxon>Bacteria</taxon>
        <taxon>Pseudomonadati</taxon>
        <taxon>Pseudomonadota</taxon>
        <taxon>Gammaproteobacteria</taxon>
        <taxon>Chromatiales</taxon>
        <taxon>Ectothiorhodospiraceae</taxon>
        <taxon>Alkalilimnicola</taxon>
    </lineage>
</organism>
<evidence type="ECO:0000256" key="5">
    <source>
        <dbReference type="ARBA" id="ARBA00023136"/>
    </source>
</evidence>
<sequence>MPPSPDAVNAMNRSTLLHLLLTALSLLPLAVMHRLGAALGPWLTRPGSRSGDVLRRNLAICFPDLPEAERATLTHAAQREFGRQVLEVPALFRRPVAELLSRVERVEGAEVLDAAYRRGRGVIIAAPHLGSWELLNLWVARHYPLHFLYRPPRQPALEPIMVAARNRGGGRALPANTAGLRALYKALRAGDVVGILPDQEPPEEEGRFAPFFGRPALTMDLPVKLAARQRAPVVFGYARRLARGGRWVIRFRPAPAAIHASDAAEALAALNEGVEACVREVPEQYLWAYKRFAHAPPGWARAYPRRRR</sequence>
<keyword evidence="3" id="KW-0997">Cell inner membrane</keyword>
<dbReference type="EMBL" id="CP000453">
    <property type="protein sequence ID" value="ABI57960.1"/>
    <property type="molecule type" value="Genomic_DNA"/>
</dbReference>
<evidence type="ECO:0000256" key="6">
    <source>
        <dbReference type="ARBA" id="ARBA00023315"/>
    </source>
</evidence>
<dbReference type="InterPro" id="IPR004960">
    <property type="entry name" value="LipA_acyltrans"/>
</dbReference>
<keyword evidence="5" id="KW-0472">Membrane</keyword>
<evidence type="ECO:0000256" key="4">
    <source>
        <dbReference type="ARBA" id="ARBA00022679"/>
    </source>
</evidence>
<evidence type="ECO:0000256" key="1">
    <source>
        <dbReference type="ARBA" id="ARBA00004533"/>
    </source>
</evidence>
<dbReference type="KEGG" id="aeh:Mlg_2620"/>
<dbReference type="PANTHER" id="PTHR30606">
    <property type="entry name" value="LIPID A BIOSYNTHESIS LAUROYL ACYLTRANSFERASE"/>
    <property type="match status" value="1"/>
</dbReference>
<keyword evidence="8" id="KW-1185">Reference proteome</keyword>
<keyword evidence="2" id="KW-1003">Cell membrane</keyword>
<dbReference type="PIRSF" id="PIRSF026649">
    <property type="entry name" value="MsbB"/>
    <property type="match status" value="1"/>
</dbReference>
<keyword evidence="6 7" id="KW-0012">Acyltransferase</keyword>
<keyword evidence="4 7" id="KW-0808">Transferase</keyword>
<dbReference type="OrthoDB" id="9803456at2"/>
<evidence type="ECO:0000313" key="7">
    <source>
        <dbReference type="EMBL" id="ABI57960.1"/>
    </source>
</evidence>
<evidence type="ECO:0000256" key="2">
    <source>
        <dbReference type="ARBA" id="ARBA00022475"/>
    </source>
</evidence>
<evidence type="ECO:0000256" key="3">
    <source>
        <dbReference type="ARBA" id="ARBA00022519"/>
    </source>
</evidence>
<dbReference type="Pfam" id="PF03279">
    <property type="entry name" value="Lip_A_acyltrans"/>
    <property type="match status" value="1"/>
</dbReference>
<dbReference type="HOGENOM" id="CLU_049421_0_0_6"/>
<protein>
    <submittedName>
        <fullName evidence="7">Lipid A biosynthesis acyltransferase</fullName>
    </submittedName>
</protein>
<reference evidence="8" key="1">
    <citation type="submission" date="2006-08" db="EMBL/GenBank/DDBJ databases">
        <title>Complete sequence of Alkalilimnicola ehrilichei MLHE-1.</title>
        <authorList>
            <person name="Copeland A."/>
            <person name="Lucas S."/>
            <person name="Lapidus A."/>
            <person name="Barry K."/>
            <person name="Detter J.C."/>
            <person name="Glavina del Rio T."/>
            <person name="Hammon N."/>
            <person name="Israni S."/>
            <person name="Dalin E."/>
            <person name="Tice H."/>
            <person name="Pitluck S."/>
            <person name="Sims D."/>
            <person name="Brettin T."/>
            <person name="Bruce D."/>
            <person name="Han C."/>
            <person name="Tapia R."/>
            <person name="Gilna P."/>
            <person name="Schmutz J."/>
            <person name="Larimer F."/>
            <person name="Land M."/>
            <person name="Hauser L."/>
            <person name="Kyrpides N."/>
            <person name="Mikhailova N."/>
            <person name="Oremland R.S."/>
            <person name="Hoeft S.E."/>
            <person name="Switzer-Blum J."/>
            <person name="Kulp T."/>
            <person name="King G."/>
            <person name="Tabita R."/>
            <person name="Witte B."/>
            <person name="Santini J.M."/>
            <person name="Basu P."/>
            <person name="Hollibaugh J.T."/>
            <person name="Xie G."/>
            <person name="Stolz J.F."/>
            <person name="Richardson P."/>
        </authorList>
    </citation>
    <scope>NUCLEOTIDE SEQUENCE [LARGE SCALE GENOMIC DNA]</scope>
    <source>
        <strain evidence="8">ATCC BAA-1101 / DSM 17681 / MLHE-1</strain>
    </source>
</reference>
<dbReference type="CDD" id="cd07984">
    <property type="entry name" value="LPLAT_LABLAT-like"/>
    <property type="match status" value="1"/>
</dbReference>
<dbReference type="AlphaFoldDB" id="Q0A5C7"/>
<proteinExistence type="predicted"/>
<dbReference type="Proteomes" id="UP000001962">
    <property type="component" value="Chromosome"/>
</dbReference>
<accession>Q0A5C7</accession>
<dbReference type="GO" id="GO:0005886">
    <property type="term" value="C:plasma membrane"/>
    <property type="evidence" value="ECO:0007669"/>
    <property type="project" value="UniProtKB-SubCell"/>
</dbReference>